<name>A0AB39Y384_9ACTN</name>
<dbReference type="AlphaFoldDB" id="A0AB39Y384"/>
<dbReference type="CDD" id="cd01821">
    <property type="entry name" value="Rhamnogalacturan_acetylesterase_like"/>
    <property type="match status" value="1"/>
</dbReference>
<dbReference type="Pfam" id="PF13472">
    <property type="entry name" value="Lipase_GDSL_2"/>
    <property type="match status" value="1"/>
</dbReference>
<sequence>MTYTPGQQQPPRRIFVAGDSEAVARPYSYLPMVGWAQALPLFLTDAVEVVNCARARASSKSFRERGRLQWILDNLEPGDYLLFGFGQIDWKTDPGLHTKPFSTFQENMAAFVHGARERQAHPVILLPYERRRMDAHGNVARFLGDYPLAARQLAEDEHVPVVDLYGQSVQWWEELGPEQSKLVFTYLRPGEPLLENVQDGDNVHLRAEGAIECARFVARSLAEQGVIPSPWVRDLDRRRFSYEEMGWLDEETFSHRTKSRVSAPAARKESSA</sequence>
<evidence type="ECO:0000256" key="1">
    <source>
        <dbReference type="ARBA" id="ARBA00008668"/>
    </source>
</evidence>
<dbReference type="InterPro" id="IPR037459">
    <property type="entry name" value="RhgT-like"/>
</dbReference>
<reference evidence="4" key="1">
    <citation type="submission" date="2024-08" db="EMBL/GenBank/DDBJ databases">
        <authorList>
            <person name="Yu S.T."/>
        </authorList>
    </citation>
    <scope>NUCLEOTIDE SEQUENCE</scope>
    <source>
        <strain evidence="4">R33</strain>
    </source>
</reference>
<evidence type="ECO:0000259" key="3">
    <source>
        <dbReference type="Pfam" id="PF13472"/>
    </source>
</evidence>
<keyword evidence="2" id="KW-0378">Hydrolase</keyword>
<dbReference type="InterPro" id="IPR036514">
    <property type="entry name" value="SGNH_hydro_sf"/>
</dbReference>
<protein>
    <submittedName>
        <fullName evidence="4">Rhamnogalacturonan acetylesterase</fullName>
    </submittedName>
</protein>
<dbReference type="InterPro" id="IPR013830">
    <property type="entry name" value="SGNH_hydro"/>
</dbReference>
<dbReference type="GO" id="GO:0016787">
    <property type="term" value="F:hydrolase activity"/>
    <property type="evidence" value="ECO:0007669"/>
    <property type="project" value="UniProtKB-KW"/>
</dbReference>
<evidence type="ECO:0000313" key="4">
    <source>
        <dbReference type="EMBL" id="XDV63516.1"/>
    </source>
</evidence>
<accession>A0AB39Y384</accession>
<feature type="domain" description="SGNH hydrolase-type esterase" evidence="3">
    <location>
        <begin position="27"/>
        <end position="209"/>
    </location>
</feature>
<proteinExistence type="inferred from homology"/>
<gene>
    <name evidence="4" type="ORF">AB5J51_11520</name>
</gene>
<dbReference type="Gene3D" id="3.40.50.1110">
    <property type="entry name" value="SGNH hydrolase"/>
    <property type="match status" value="1"/>
</dbReference>
<dbReference type="EMBL" id="CP165727">
    <property type="protein sequence ID" value="XDV63516.1"/>
    <property type="molecule type" value="Genomic_DNA"/>
</dbReference>
<dbReference type="RefSeq" id="WP_030294071.1">
    <property type="nucleotide sequence ID" value="NZ_CP165727.1"/>
</dbReference>
<dbReference type="PANTHER" id="PTHR43695">
    <property type="entry name" value="PUTATIVE (AFU_ORTHOLOGUE AFUA_2G17250)-RELATED"/>
    <property type="match status" value="1"/>
</dbReference>
<organism evidence="4">
    <name type="scientific">Streptomyces sp. R33</name>
    <dbReference type="NCBI Taxonomy" id="3238629"/>
    <lineage>
        <taxon>Bacteria</taxon>
        <taxon>Bacillati</taxon>
        <taxon>Actinomycetota</taxon>
        <taxon>Actinomycetes</taxon>
        <taxon>Kitasatosporales</taxon>
        <taxon>Streptomycetaceae</taxon>
        <taxon>Streptomyces</taxon>
    </lineage>
</organism>
<evidence type="ECO:0000256" key="2">
    <source>
        <dbReference type="ARBA" id="ARBA00022801"/>
    </source>
</evidence>
<comment type="similarity">
    <text evidence="1">Belongs to the 'GDSL' lipolytic enzyme family.</text>
</comment>
<dbReference type="SUPFAM" id="SSF52266">
    <property type="entry name" value="SGNH hydrolase"/>
    <property type="match status" value="1"/>
</dbReference>
<dbReference type="PANTHER" id="PTHR43695:SF1">
    <property type="entry name" value="RHAMNOGALACTURONAN ACETYLESTERASE"/>
    <property type="match status" value="1"/>
</dbReference>